<dbReference type="Gene3D" id="3.40.50.150">
    <property type="entry name" value="Vaccinia Virus protein VP39"/>
    <property type="match status" value="2"/>
</dbReference>
<evidence type="ECO:0000313" key="11">
    <source>
        <dbReference type="Proteomes" id="UP000317178"/>
    </source>
</evidence>
<evidence type="ECO:0000259" key="9">
    <source>
        <dbReference type="Pfam" id="PF13847"/>
    </source>
</evidence>
<dbReference type="PANTHER" id="PTHR43675">
    <property type="entry name" value="ARSENITE METHYLTRANSFERASE"/>
    <property type="match status" value="1"/>
</dbReference>
<dbReference type="InterPro" id="IPR026669">
    <property type="entry name" value="Arsenite_MeTrfase-like"/>
</dbReference>
<evidence type="ECO:0000256" key="5">
    <source>
        <dbReference type="ARBA" id="ARBA00034545"/>
    </source>
</evidence>
<evidence type="ECO:0000256" key="6">
    <source>
        <dbReference type="ARBA" id="ARBA00047941"/>
    </source>
</evidence>
<dbReference type="PANTHER" id="PTHR43675:SF8">
    <property type="entry name" value="ARSENITE METHYLTRANSFERASE"/>
    <property type="match status" value="1"/>
</dbReference>
<evidence type="ECO:0000256" key="2">
    <source>
        <dbReference type="ARBA" id="ARBA00022691"/>
    </source>
</evidence>
<dbReference type="EMBL" id="CP036281">
    <property type="protein sequence ID" value="QDU82294.1"/>
    <property type="molecule type" value="Genomic_DNA"/>
</dbReference>
<comment type="catalytic activity">
    <reaction evidence="7">
        <text>arsenic triglutathione + 2 [thioredoxin]-dithiol + 2 S-adenosyl-L-methionine + H2O = dimethylarsinous acid + 2 [thioredoxin]-disulfide + 3 glutathione + 2 S-adenosyl-L-homocysteine + 2 H(+)</text>
        <dbReference type="Rhea" id="RHEA:69464"/>
        <dbReference type="Rhea" id="RHEA-COMP:10698"/>
        <dbReference type="Rhea" id="RHEA-COMP:10700"/>
        <dbReference type="ChEBI" id="CHEBI:15377"/>
        <dbReference type="ChEBI" id="CHEBI:15378"/>
        <dbReference type="ChEBI" id="CHEBI:23808"/>
        <dbReference type="ChEBI" id="CHEBI:29950"/>
        <dbReference type="ChEBI" id="CHEBI:50058"/>
        <dbReference type="ChEBI" id="CHEBI:57856"/>
        <dbReference type="ChEBI" id="CHEBI:57925"/>
        <dbReference type="ChEBI" id="CHEBI:59789"/>
        <dbReference type="ChEBI" id="CHEBI:183640"/>
        <dbReference type="EC" id="2.1.1.137"/>
    </reaction>
</comment>
<organism evidence="10 11">
    <name type="scientific">Polystyrenella longa</name>
    <dbReference type="NCBI Taxonomy" id="2528007"/>
    <lineage>
        <taxon>Bacteria</taxon>
        <taxon>Pseudomonadati</taxon>
        <taxon>Planctomycetota</taxon>
        <taxon>Planctomycetia</taxon>
        <taxon>Planctomycetales</taxon>
        <taxon>Planctomycetaceae</taxon>
        <taxon>Polystyrenella</taxon>
    </lineage>
</organism>
<dbReference type="Pfam" id="PF13847">
    <property type="entry name" value="Methyltransf_31"/>
    <property type="match status" value="2"/>
</dbReference>
<dbReference type="EC" id="2.1.1.137" evidence="4"/>
<sequence length="389" mass="43667">MSTSNFTTSESSVYDRYASAAKQVEPALCCPVEYSTDLLEVIPDEILERDYGCGDPTPFVEPGDTVLDLGSGGGKLCYIAAQLAGPEGQIIGVDCNREMLGLARKHQQTVAERIGFHNVDFRYGMIQDLQLNLQLLEQELSVSPVKDASDFLRLRNIEERLRKETPLVESDSVDCVLSNCVLNLVRQPDRKPLFSEIYRVLRRGGRAAISDIVSDETVPEEMKQDPKLWSGCISGAFREDEFLQQFEEAGFHGIEIVKRVSEPWQTINGIEFRSITVVAHKGKDGPCLERNQAVVYKGPFKSVEDDDGHRYRRGIRMAVCDKTYRLLNRKPYTGLFENIEPLVEIPLADALSYDCKRTKHRHPRETKGEDYEATIDAEGPCCGTDGDCC</sequence>
<keyword evidence="10" id="KW-0489">Methyltransferase</keyword>
<dbReference type="InterPro" id="IPR025714">
    <property type="entry name" value="Methyltranfer_dom"/>
</dbReference>
<dbReference type="GO" id="GO:0030791">
    <property type="term" value="F:arsenite methyltransferase activity"/>
    <property type="evidence" value="ECO:0007669"/>
    <property type="project" value="UniProtKB-EC"/>
</dbReference>
<evidence type="ECO:0000256" key="7">
    <source>
        <dbReference type="ARBA" id="ARBA00047943"/>
    </source>
</evidence>
<keyword evidence="2" id="KW-0949">S-adenosyl-L-methionine</keyword>
<dbReference type="AlphaFoldDB" id="A0A518CSY8"/>
<evidence type="ECO:0000313" key="10">
    <source>
        <dbReference type="EMBL" id="QDU82294.1"/>
    </source>
</evidence>
<dbReference type="RefSeq" id="WP_144998348.1">
    <property type="nucleotide sequence ID" value="NZ_CP036281.1"/>
</dbReference>
<reference evidence="10 11" key="1">
    <citation type="submission" date="2019-02" db="EMBL/GenBank/DDBJ databases">
        <title>Deep-cultivation of Planctomycetes and their phenomic and genomic characterization uncovers novel biology.</title>
        <authorList>
            <person name="Wiegand S."/>
            <person name="Jogler M."/>
            <person name="Boedeker C."/>
            <person name="Pinto D."/>
            <person name="Vollmers J."/>
            <person name="Rivas-Marin E."/>
            <person name="Kohn T."/>
            <person name="Peeters S.H."/>
            <person name="Heuer A."/>
            <person name="Rast P."/>
            <person name="Oberbeckmann S."/>
            <person name="Bunk B."/>
            <person name="Jeske O."/>
            <person name="Meyerdierks A."/>
            <person name="Storesund J.E."/>
            <person name="Kallscheuer N."/>
            <person name="Luecker S."/>
            <person name="Lage O.M."/>
            <person name="Pohl T."/>
            <person name="Merkel B.J."/>
            <person name="Hornburger P."/>
            <person name="Mueller R.-W."/>
            <person name="Bruemmer F."/>
            <person name="Labrenz M."/>
            <person name="Spormann A.M."/>
            <person name="Op den Camp H."/>
            <person name="Overmann J."/>
            <person name="Amann R."/>
            <person name="Jetten M.S.M."/>
            <person name="Mascher T."/>
            <person name="Medema M.H."/>
            <person name="Devos D.P."/>
            <person name="Kaster A.-K."/>
            <person name="Ovreas L."/>
            <person name="Rohde M."/>
            <person name="Galperin M.Y."/>
            <person name="Jogler C."/>
        </authorList>
    </citation>
    <scope>NUCLEOTIDE SEQUENCE [LARGE SCALE GENOMIC DNA]</scope>
    <source>
        <strain evidence="10 11">Pla110</strain>
    </source>
</reference>
<dbReference type="Proteomes" id="UP000317178">
    <property type="component" value="Chromosome"/>
</dbReference>
<dbReference type="SUPFAM" id="SSF53335">
    <property type="entry name" value="S-adenosyl-L-methionine-dependent methyltransferases"/>
    <property type="match status" value="1"/>
</dbReference>
<feature type="domain" description="Methyltransferase" evidence="9">
    <location>
        <begin position="62"/>
        <end position="130"/>
    </location>
</feature>
<evidence type="ECO:0000256" key="8">
    <source>
        <dbReference type="ARBA" id="ARBA00048428"/>
    </source>
</evidence>
<dbReference type="OrthoDB" id="9772751at2"/>
<proteinExistence type="inferred from homology"/>
<evidence type="ECO:0000256" key="3">
    <source>
        <dbReference type="ARBA" id="ARBA00034487"/>
    </source>
</evidence>
<protein>
    <recommendedName>
        <fullName evidence="5">Arsenite methyltransferase</fullName>
        <ecNumber evidence="4">2.1.1.137</ecNumber>
    </recommendedName>
</protein>
<comment type="catalytic activity">
    <reaction evidence="6">
        <text>arsenic triglutathione + [thioredoxin]-dithiol + S-adenosyl-L-methionine + 2 H2O = methylarsonous acid + [thioredoxin]-disulfide + 3 glutathione + S-adenosyl-L-homocysteine + H(+)</text>
        <dbReference type="Rhea" id="RHEA:69460"/>
        <dbReference type="Rhea" id="RHEA-COMP:10698"/>
        <dbReference type="Rhea" id="RHEA-COMP:10700"/>
        <dbReference type="ChEBI" id="CHEBI:15377"/>
        <dbReference type="ChEBI" id="CHEBI:15378"/>
        <dbReference type="ChEBI" id="CHEBI:17826"/>
        <dbReference type="ChEBI" id="CHEBI:29950"/>
        <dbReference type="ChEBI" id="CHEBI:50058"/>
        <dbReference type="ChEBI" id="CHEBI:57856"/>
        <dbReference type="ChEBI" id="CHEBI:57925"/>
        <dbReference type="ChEBI" id="CHEBI:59789"/>
        <dbReference type="ChEBI" id="CHEBI:183640"/>
        <dbReference type="EC" id="2.1.1.137"/>
    </reaction>
</comment>
<accession>A0A518CSY8</accession>
<feature type="domain" description="Methyltransferase" evidence="9">
    <location>
        <begin position="166"/>
        <end position="250"/>
    </location>
</feature>
<comment type="similarity">
    <text evidence="3">Belongs to the methyltransferase superfamily. Arsenite methyltransferase family.</text>
</comment>
<dbReference type="InterPro" id="IPR029063">
    <property type="entry name" value="SAM-dependent_MTases_sf"/>
</dbReference>
<keyword evidence="1 10" id="KW-0808">Transferase</keyword>
<evidence type="ECO:0000256" key="4">
    <source>
        <dbReference type="ARBA" id="ARBA00034521"/>
    </source>
</evidence>
<dbReference type="KEGG" id="plon:Pla110_40490"/>
<dbReference type="CDD" id="cd02440">
    <property type="entry name" value="AdoMet_MTases"/>
    <property type="match status" value="1"/>
</dbReference>
<dbReference type="GO" id="GO:0032259">
    <property type="term" value="P:methylation"/>
    <property type="evidence" value="ECO:0007669"/>
    <property type="project" value="UniProtKB-KW"/>
</dbReference>
<keyword evidence="11" id="KW-1185">Reference proteome</keyword>
<gene>
    <name evidence="10" type="ORF">Pla110_40490</name>
</gene>
<comment type="catalytic activity">
    <reaction evidence="8">
        <text>arsenic triglutathione + 3 [thioredoxin]-dithiol + 3 S-adenosyl-L-methionine = trimethylarsine + 3 [thioredoxin]-disulfide + 3 glutathione + 3 S-adenosyl-L-homocysteine + 3 H(+)</text>
        <dbReference type="Rhea" id="RHEA:69432"/>
        <dbReference type="Rhea" id="RHEA-COMP:10698"/>
        <dbReference type="Rhea" id="RHEA-COMP:10700"/>
        <dbReference type="ChEBI" id="CHEBI:15378"/>
        <dbReference type="ChEBI" id="CHEBI:27130"/>
        <dbReference type="ChEBI" id="CHEBI:29950"/>
        <dbReference type="ChEBI" id="CHEBI:50058"/>
        <dbReference type="ChEBI" id="CHEBI:57856"/>
        <dbReference type="ChEBI" id="CHEBI:57925"/>
        <dbReference type="ChEBI" id="CHEBI:59789"/>
        <dbReference type="ChEBI" id="CHEBI:183640"/>
        <dbReference type="EC" id="2.1.1.137"/>
    </reaction>
</comment>
<name>A0A518CSY8_9PLAN</name>
<evidence type="ECO:0000256" key="1">
    <source>
        <dbReference type="ARBA" id="ARBA00022679"/>
    </source>
</evidence>